<dbReference type="AlphaFoldDB" id="A0AAJ0DDU4"/>
<dbReference type="InterPro" id="IPR013083">
    <property type="entry name" value="Znf_RING/FYVE/PHD"/>
</dbReference>
<accession>A0AAJ0DDU4</accession>
<keyword evidence="8" id="KW-1185">Reference proteome</keyword>
<name>A0AAJ0DDU4_9PEZI</name>
<dbReference type="InterPro" id="IPR001841">
    <property type="entry name" value="Znf_RING"/>
</dbReference>
<dbReference type="InterPro" id="IPR039577">
    <property type="entry name" value="Rad18"/>
</dbReference>
<dbReference type="SUPFAM" id="SSF57850">
    <property type="entry name" value="RING/U-box"/>
    <property type="match status" value="1"/>
</dbReference>
<feature type="compositionally biased region" description="Acidic residues" evidence="5">
    <location>
        <begin position="316"/>
        <end position="325"/>
    </location>
</feature>
<dbReference type="PROSITE" id="PS50089">
    <property type="entry name" value="ZF_RING_2"/>
    <property type="match status" value="1"/>
</dbReference>
<dbReference type="InterPro" id="IPR017907">
    <property type="entry name" value="Znf_RING_CS"/>
</dbReference>
<feature type="region of interest" description="Disordered" evidence="5">
    <location>
        <begin position="621"/>
        <end position="659"/>
    </location>
</feature>
<dbReference type="Pfam" id="PF00097">
    <property type="entry name" value="zf-C3HC4"/>
    <property type="match status" value="1"/>
</dbReference>
<feature type="region of interest" description="Disordered" evidence="5">
    <location>
        <begin position="249"/>
        <end position="609"/>
    </location>
</feature>
<protein>
    <submittedName>
        <fullName evidence="7">E3 ubiquitin ligase</fullName>
    </submittedName>
</protein>
<feature type="compositionally biased region" description="Polar residues" evidence="5">
    <location>
        <begin position="510"/>
        <end position="533"/>
    </location>
</feature>
<keyword evidence="1" id="KW-0479">Metal-binding</keyword>
<dbReference type="EMBL" id="JAWDJX010000052">
    <property type="protein sequence ID" value="KAK3048160.1"/>
    <property type="molecule type" value="Genomic_DNA"/>
</dbReference>
<reference evidence="7" key="1">
    <citation type="submission" date="2023-04" db="EMBL/GenBank/DDBJ databases">
        <title>Black Yeasts Isolated from many extreme environments.</title>
        <authorList>
            <person name="Coleine C."/>
            <person name="Stajich J.E."/>
            <person name="Selbmann L."/>
        </authorList>
    </citation>
    <scope>NUCLEOTIDE SEQUENCE</scope>
    <source>
        <strain evidence="7">CCFEE 5312</strain>
    </source>
</reference>
<evidence type="ECO:0000256" key="1">
    <source>
        <dbReference type="ARBA" id="ARBA00022723"/>
    </source>
</evidence>
<dbReference type="SMART" id="SM00184">
    <property type="entry name" value="RING"/>
    <property type="match status" value="1"/>
</dbReference>
<dbReference type="Proteomes" id="UP001271007">
    <property type="component" value="Unassembled WGS sequence"/>
</dbReference>
<proteinExistence type="predicted"/>
<evidence type="ECO:0000256" key="4">
    <source>
        <dbReference type="PROSITE-ProRule" id="PRU00175"/>
    </source>
</evidence>
<evidence type="ECO:0000256" key="5">
    <source>
        <dbReference type="SAM" id="MobiDB-lite"/>
    </source>
</evidence>
<evidence type="ECO:0000313" key="7">
    <source>
        <dbReference type="EMBL" id="KAK3048160.1"/>
    </source>
</evidence>
<dbReference type="GO" id="GO:0003697">
    <property type="term" value="F:single-stranded DNA binding"/>
    <property type="evidence" value="ECO:0007669"/>
    <property type="project" value="InterPro"/>
</dbReference>
<dbReference type="CDD" id="cd16568">
    <property type="entry name" value="RING-HC_ScPSH1-like"/>
    <property type="match status" value="1"/>
</dbReference>
<feature type="compositionally biased region" description="Acidic residues" evidence="5">
    <location>
        <begin position="482"/>
        <end position="494"/>
    </location>
</feature>
<evidence type="ECO:0000313" key="8">
    <source>
        <dbReference type="Proteomes" id="UP001271007"/>
    </source>
</evidence>
<gene>
    <name evidence="7" type="primary">PSH1</name>
    <name evidence="7" type="ORF">LTR09_010499</name>
</gene>
<dbReference type="PANTHER" id="PTHR14134">
    <property type="entry name" value="E3 UBIQUITIN-PROTEIN LIGASE RAD18"/>
    <property type="match status" value="1"/>
</dbReference>
<feature type="compositionally biased region" description="Basic and acidic residues" evidence="5">
    <location>
        <begin position="297"/>
        <end position="315"/>
    </location>
</feature>
<sequence length="680" mass="74857">MASHEGSRKRLKMSRDEVEAGGQDVIAVASKSTSGQLTTLASSCQTGPCEHEHGLKTLNTDVDAMRQLVTCKVCDRLLYEPYALACGHTYCYQCLRQWFENNKSKKTCPDCRMKVTQIPTPSYVLRELVLIFVSRNELLPDGETTDEHKKWSKEEADLVAADRASTDVKTGGLFKGMFNGRRAWGPMRDAADGVDRCPECHWELEDGECNQCGLRVDEEGFSDYDDDSDLTDDELDHEIDEQDAAAFFGADGADDYMGPPIYLSDSEDSSERGPSVMNSDPDRDIREAMDLLNRANASERRREQRARITVDLRSADDEDDESDDEGEHREMDGFIANDDEDPASSGSESSEDTDIPASTRRRRLARRGPPVVISDDEGETAASAGAPVTDDDSEDEGPIMRGSQRNKRGGRVTLRGVPLPRVIDTSSPENSDAEDDESRTAHTAHAAPFGGFSPLEQGSGSESRESDDESEAVSSVHPMYASDDDVELDADDFDEHGVDEQDEDDGWGIETQTPRHSRPAATSASHRLHTSGQHSDRHSSGFGGRLDQTRTSPSGRRFAERNAAQPHHTRLPSHSESSRREDPSRLSAYAARLSRNTNPAVRAPSHPFQLDNTLASVNGAYNQRAHGSRAEEDIYCDPESSGSSGSSRTVGRGDDGRRKRALSIDSEEFVTPYDLSYDSD</sequence>
<organism evidence="7 8">
    <name type="scientific">Extremus antarcticus</name>
    <dbReference type="NCBI Taxonomy" id="702011"/>
    <lineage>
        <taxon>Eukaryota</taxon>
        <taxon>Fungi</taxon>
        <taxon>Dikarya</taxon>
        <taxon>Ascomycota</taxon>
        <taxon>Pezizomycotina</taxon>
        <taxon>Dothideomycetes</taxon>
        <taxon>Dothideomycetidae</taxon>
        <taxon>Mycosphaerellales</taxon>
        <taxon>Extremaceae</taxon>
        <taxon>Extremus</taxon>
    </lineage>
</organism>
<dbReference type="GO" id="GO:0005634">
    <property type="term" value="C:nucleus"/>
    <property type="evidence" value="ECO:0007669"/>
    <property type="project" value="TreeGrafter"/>
</dbReference>
<dbReference type="GO" id="GO:0006301">
    <property type="term" value="P:DNA damage tolerance"/>
    <property type="evidence" value="ECO:0007669"/>
    <property type="project" value="InterPro"/>
</dbReference>
<dbReference type="GO" id="GO:0006513">
    <property type="term" value="P:protein monoubiquitination"/>
    <property type="evidence" value="ECO:0007669"/>
    <property type="project" value="InterPro"/>
</dbReference>
<keyword evidence="2 4" id="KW-0863">Zinc-finger</keyword>
<evidence type="ECO:0000256" key="3">
    <source>
        <dbReference type="ARBA" id="ARBA00022833"/>
    </source>
</evidence>
<comment type="caution">
    <text evidence="7">The sequence shown here is derived from an EMBL/GenBank/DDBJ whole genome shotgun (WGS) entry which is preliminary data.</text>
</comment>
<feature type="compositionally biased region" description="Low complexity" evidence="5">
    <location>
        <begin position="640"/>
        <end position="650"/>
    </location>
</feature>
<dbReference type="PROSITE" id="PS00518">
    <property type="entry name" value="ZF_RING_1"/>
    <property type="match status" value="1"/>
</dbReference>
<dbReference type="GO" id="GO:0008270">
    <property type="term" value="F:zinc ion binding"/>
    <property type="evidence" value="ECO:0007669"/>
    <property type="project" value="UniProtKB-KW"/>
</dbReference>
<dbReference type="Gene3D" id="3.30.40.10">
    <property type="entry name" value="Zinc/RING finger domain, C3HC4 (zinc finger)"/>
    <property type="match status" value="1"/>
</dbReference>
<dbReference type="GO" id="GO:0097505">
    <property type="term" value="C:Rad6-Rad18 complex"/>
    <property type="evidence" value="ECO:0007669"/>
    <property type="project" value="TreeGrafter"/>
</dbReference>
<keyword evidence="3" id="KW-0862">Zinc</keyword>
<feature type="compositionally biased region" description="Basic and acidic residues" evidence="5">
    <location>
        <begin position="280"/>
        <end position="289"/>
    </location>
</feature>
<dbReference type="InterPro" id="IPR018957">
    <property type="entry name" value="Znf_C3HC4_RING-type"/>
</dbReference>
<feature type="domain" description="RING-type" evidence="6">
    <location>
        <begin position="71"/>
        <end position="112"/>
    </location>
</feature>
<evidence type="ECO:0000259" key="6">
    <source>
        <dbReference type="PROSITE" id="PS50089"/>
    </source>
</evidence>
<evidence type="ECO:0000256" key="2">
    <source>
        <dbReference type="ARBA" id="ARBA00022771"/>
    </source>
</evidence>
<dbReference type="PANTHER" id="PTHR14134:SF2">
    <property type="entry name" value="E3 UBIQUITIN-PROTEIN LIGASE RAD18"/>
    <property type="match status" value="1"/>
</dbReference>
<dbReference type="GO" id="GO:0061630">
    <property type="term" value="F:ubiquitin protein ligase activity"/>
    <property type="evidence" value="ECO:0007669"/>
    <property type="project" value="InterPro"/>
</dbReference>